<dbReference type="CDD" id="cd01949">
    <property type="entry name" value="GGDEF"/>
    <property type="match status" value="1"/>
</dbReference>
<dbReference type="GO" id="GO:0043709">
    <property type="term" value="P:cell adhesion involved in single-species biofilm formation"/>
    <property type="evidence" value="ECO:0007669"/>
    <property type="project" value="TreeGrafter"/>
</dbReference>
<dbReference type="Proteomes" id="UP000018420">
    <property type="component" value="Unassembled WGS sequence"/>
</dbReference>
<proteinExistence type="predicted"/>
<dbReference type="PANTHER" id="PTHR45138">
    <property type="entry name" value="REGULATORY COMPONENTS OF SENSORY TRANSDUCTION SYSTEM"/>
    <property type="match status" value="1"/>
</dbReference>
<comment type="caution">
    <text evidence="5">The sequence shown here is derived from an EMBL/GenBank/DDBJ whole genome shotgun (WGS) entry which is preliminary data.</text>
</comment>
<feature type="transmembrane region" description="Helical" evidence="3">
    <location>
        <begin position="167"/>
        <end position="184"/>
    </location>
</feature>
<dbReference type="EC" id="2.7.7.65" evidence="1"/>
<feature type="domain" description="GGDEF" evidence="4">
    <location>
        <begin position="288"/>
        <end position="324"/>
    </location>
</feature>
<protein>
    <recommendedName>
        <fullName evidence="1">diguanylate cyclase</fullName>
        <ecNumber evidence="1">2.7.7.65</ecNumber>
    </recommendedName>
</protein>
<feature type="transmembrane region" description="Helical" evidence="3">
    <location>
        <begin position="135"/>
        <end position="155"/>
    </location>
</feature>
<keyword evidence="3" id="KW-0472">Membrane</keyword>
<dbReference type="InterPro" id="IPR000160">
    <property type="entry name" value="GGDEF_dom"/>
</dbReference>
<evidence type="ECO:0000256" key="3">
    <source>
        <dbReference type="SAM" id="Phobius"/>
    </source>
</evidence>
<comment type="catalytic activity">
    <reaction evidence="2">
        <text>2 GTP = 3',3'-c-di-GMP + 2 diphosphate</text>
        <dbReference type="Rhea" id="RHEA:24898"/>
        <dbReference type="ChEBI" id="CHEBI:33019"/>
        <dbReference type="ChEBI" id="CHEBI:37565"/>
        <dbReference type="ChEBI" id="CHEBI:58805"/>
        <dbReference type="EC" id="2.7.7.65"/>
    </reaction>
</comment>
<dbReference type="GO" id="GO:0052621">
    <property type="term" value="F:diguanylate cyclase activity"/>
    <property type="evidence" value="ECO:0007669"/>
    <property type="project" value="UniProtKB-EC"/>
</dbReference>
<feature type="transmembrane region" description="Helical" evidence="3">
    <location>
        <begin position="83"/>
        <end position="101"/>
    </location>
</feature>
<dbReference type="GO" id="GO:1902201">
    <property type="term" value="P:negative regulation of bacterial-type flagellum-dependent cell motility"/>
    <property type="evidence" value="ECO:0007669"/>
    <property type="project" value="TreeGrafter"/>
</dbReference>
<organism evidence="5 6">
    <name type="scientific">Acinetobacter junii CIP 107470 = MTCC 11364</name>
    <dbReference type="NCBI Taxonomy" id="1217666"/>
    <lineage>
        <taxon>Bacteria</taxon>
        <taxon>Pseudomonadati</taxon>
        <taxon>Pseudomonadota</taxon>
        <taxon>Gammaproteobacteria</taxon>
        <taxon>Moraxellales</taxon>
        <taxon>Moraxellaceae</taxon>
        <taxon>Acinetobacter</taxon>
    </lineage>
</organism>
<feature type="transmembrane region" description="Helical" evidence="3">
    <location>
        <begin position="213"/>
        <end position="232"/>
    </location>
</feature>
<sequence length="324" mass="37547">MNNGGGRHTILGREEGFVSQVSHHDTQRVPVDSFILPSQLCDPHNRDAIANALQEDDAQIPEQFKPCYYNYQNVHHRFYLKQINLLGQLCFLFYFFADWFLLPDISFISGLSRVVAVLGFVILNMLMFKYCKNIVILDLLLPISSACGAAIWFWLLSQCHSPNVNQYQYASVIFLLLGCLSIHVRFRPAVLTALLISMVIIGGILSINNNQQVIIFLLVYIPILFFSLYVSWNNTLNARRAFLRSMLEEWDRHLLRELAHTDELTQLSNRRQFELIADKMIHAWPPYQSICLLMFDVDYFKRINDCYGHDIGDQVLQKNCRTCT</sequence>
<dbReference type="eggNOG" id="COG3706">
    <property type="taxonomic scope" value="Bacteria"/>
</dbReference>
<evidence type="ECO:0000259" key="4">
    <source>
        <dbReference type="PROSITE" id="PS50887"/>
    </source>
</evidence>
<evidence type="ECO:0000313" key="6">
    <source>
        <dbReference type="Proteomes" id="UP000018420"/>
    </source>
</evidence>
<dbReference type="InterPro" id="IPR043128">
    <property type="entry name" value="Rev_trsase/Diguanyl_cyclase"/>
</dbReference>
<dbReference type="InterPro" id="IPR050469">
    <property type="entry name" value="Diguanylate_Cyclase"/>
</dbReference>
<keyword evidence="3" id="KW-1133">Transmembrane helix</keyword>
<dbReference type="AlphaFoldDB" id="S7WET5"/>
<keyword evidence="3" id="KW-0812">Transmembrane</keyword>
<feature type="transmembrane region" description="Helical" evidence="3">
    <location>
        <begin position="189"/>
        <end position="207"/>
    </location>
</feature>
<evidence type="ECO:0000256" key="2">
    <source>
        <dbReference type="ARBA" id="ARBA00034247"/>
    </source>
</evidence>
<evidence type="ECO:0000256" key="1">
    <source>
        <dbReference type="ARBA" id="ARBA00012528"/>
    </source>
</evidence>
<dbReference type="GO" id="GO:0005886">
    <property type="term" value="C:plasma membrane"/>
    <property type="evidence" value="ECO:0007669"/>
    <property type="project" value="TreeGrafter"/>
</dbReference>
<dbReference type="PATRIC" id="fig|1330047.3.peg.3337"/>
<dbReference type="SUPFAM" id="SSF55073">
    <property type="entry name" value="Nucleotide cyclase"/>
    <property type="match status" value="1"/>
</dbReference>
<dbReference type="PANTHER" id="PTHR45138:SF9">
    <property type="entry name" value="DIGUANYLATE CYCLASE DGCM-RELATED"/>
    <property type="match status" value="1"/>
</dbReference>
<name>S7WET5_ACIJU</name>
<dbReference type="Gene3D" id="3.30.70.270">
    <property type="match status" value="1"/>
</dbReference>
<dbReference type="PROSITE" id="PS50887">
    <property type="entry name" value="GGDEF"/>
    <property type="match status" value="1"/>
</dbReference>
<dbReference type="Pfam" id="PF00990">
    <property type="entry name" value="GGDEF"/>
    <property type="match status" value="1"/>
</dbReference>
<dbReference type="NCBIfam" id="TIGR00254">
    <property type="entry name" value="GGDEF"/>
    <property type="match status" value="1"/>
</dbReference>
<dbReference type="InterPro" id="IPR029787">
    <property type="entry name" value="Nucleotide_cyclase"/>
</dbReference>
<dbReference type="EMBL" id="ASYZ01000226">
    <property type="protein sequence ID" value="EPR80247.1"/>
    <property type="molecule type" value="Genomic_DNA"/>
</dbReference>
<reference evidence="5 6" key="1">
    <citation type="submission" date="2013-05" db="EMBL/GenBank/DDBJ databases">
        <title>Genome assembly of Acinetobacter junii MTCC 11364.</title>
        <authorList>
            <person name="Khatri I."/>
            <person name="Singh N.K."/>
            <person name="Subramanian S."/>
            <person name="Mayilraj S."/>
        </authorList>
    </citation>
    <scope>NUCLEOTIDE SEQUENCE [LARGE SCALE GENOMIC DNA]</scope>
    <source>
        <strain evidence="5 6">MTCC 11364</strain>
    </source>
</reference>
<gene>
    <name evidence="5" type="ORF">L292_1718</name>
</gene>
<dbReference type="RefSeq" id="WP_004905591.1">
    <property type="nucleotide sequence ID" value="NZ_ASYZ01000226.1"/>
</dbReference>
<feature type="transmembrane region" description="Helical" evidence="3">
    <location>
        <begin position="107"/>
        <end position="128"/>
    </location>
</feature>
<accession>S7WET5</accession>
<evidence type="ECO:0000313" key="5">
    <source>
        <dbReference type="EMBL" id="EPR80247.1"/>
    </source>
</evidence>